<dbReference type="EMBL" id="CP134186">
    <property type="protein sequence ID" value="WPB00706.1"/>
    <property type="molecule type" value="Genomic_DNA"/>
</dbReference>
<feature type="region of interest" description="Disordered" evidence="1">
    <location>
        <begin position="647"/>
        <end position="700"/>
    </location>
</feature>
<feature type="region of interest" description="Disordered" evidence="1">
    <location>
        <begin position="123"/>
        <end position="184"/>
    </location>
</feature>
<evidence type="ECO:0000313" key="4">
    <source>
        <dbReference type="Proteomes" id="UP000230605"/>
    </source>
</evidence>
<gene>
    <name evidence="2" type="ORF">CB0940_03532</name>
    <name evidence="3" type="ORF">RHO25_005326</name>
</gene>
<evidence type="ECO:0000256" key="1">
    <source>
        <dbReference type="SAM" id="MobiDB-lite"/>
    </source>
</evidence>
<evidence type="ECO:0000313" key="5">
    <source>
        <dbReference type="Proteomes" id="UP001302367"/>
    </source>
</evidence>
<keyword evidence="5" id="KW-1185">Reference proteome</keyword>
<feature type="compositionally biased region" description="Polar residues" evidence="1">
    <location>
        <begin position="134"/>
        <end position="153"/>
    </location>
</feature>
<reference evidence="2 4" key="1">
    <citation type="submission" date="2015-10" db="EMBL/GenBank/DDBJ databases">
        <title>The cercosporin biosynthetic gene cluster was horizontally transferred to several fungal lineages and shown to be expanded in Cercospora beticola based on microsynteny with recipient genomes.</title>
        <authorList>
            <person name="De Jonge R."/>
            <person name="Ebert M.K."/>
            <person name="Suttle J.C."/>
            <person name="Jurick Ii W.M."/>
            <person name="Secor G.A."/>
            <person name="Thomma B.P."/>
            <person name="Van De Peer Y."/>
            <person name="Bolton M.D."/>
        </authorList>
    </citation>
    <scope>NUCLEOTIDE SEQUENCE [LARGE SCALE GENOMIC DNA]</scope>
    <source>
        <strain evidence="2 4">09-40</strain>
    </source>
</reference>
<evidence type="ECO:0000313" key="2">
    <source>
        <dbReference type="EMBL" id="PIA99324.1"/>
    </source>
</evidence>
<proteinExistence type="predicted"/>
<accession>A0A2G5I3D3</accession>
<reference evidence="3 5" key="2">
    <citation type="submission" date="2023-09" db="EMBL/GenBank/DDBJ databases">
        <title>Complete-Gapless Cercospora beticola genome.</title>
        <authorList>
            <person name="Wyatt N.A."/>
            <person name="Spanner R.E."/>
            <person name="Bolton M.D."/>
        </authorList>
    </citation>
    <scope>NUCLEOTIDE SEQUENCE [LARGE SCALE GENOMIC DNA]</scope>
    <source>
        <strain evidence="3">Cb09-40</strain>
    </source>
</reference>
<sequence>MERNESDEEAEGQQPEIRIRICGYSGQLSDYLVDAVRWDQVDVAQGLMEMIREGIGLQQEALAEVLVHYEGESCNEQSLRRWSDLDLHEVASMDRTLCMHVGPALSDSDEKSDSDASLYMVNSVSRQTDKQKRASTTVAPATSETEDASNQPLSRDIPKSAQKHGKSDISAPRSKNIVDSTGSDPHDDSCINFTFERQKWVKNDVWQDASPAERDEISWASCCLMARRNTLFSDLEEIIKSIIKKKIDGNEHLRAAGERRKLQAPFWATTQLIQRPGVWVSVSDGKFNVRTIQDLLVHPNHVLILHVHVVFDIKLFRQSLKEDVQPIWQTPLQPQLVRLGNVVHATSKKRMKGQHDVGDPDRPYYARREGAIQTPTLHSIHAFDFGDFCIGDGLSVQAHCDFDFSRHDLLGPFGKVENKEQLYWAIAVFLNQELPPQIGSGAPFIPPYCFNQIDNSNFHETDFGIKNAFLASDQEVKVYVRCVGHIRYVNDLGTVTDLMAFPEGLKLEMAATSTTRNVRISIESRLRQFKPPGTVPLLNETSSRSRAIYSSAALYHKPLAGTWVAELWICPQMFDVPNDARRMYRFSEAEGQQESIALSRFLHKKSWEKGDRRLYVEIHILPKYSSNWSITGSIVYQAPELRDRAGTLDNKAGVSGNGPNYDDENNQEGDEEKEEETEDEDEDENVLAENEDEEEGQVED</sequence>
<dbReference type="OrthoDB" id="10347462at2759"/>
<dbReference type="EMBL" id="LKMD01000101">
    <property type="protein sequence ID" value="PIA99324.1"/>
    <property type="molecule type" value="Genomic_DNA"/>
</dbReference>
<dbReference type="AlphaFoldDB" id="A0A2G5I3D3"/>
<dbReference type="Proteomes" id="UP001302367">
    <property type="component" value="Chromosome 3"/>
</dbReference>
<protein>
    <submittedName>
        <fullName evidence="2">Uncharacterized protein</fullName>
    </submittedName>
</protein>
<dbReference type="Proteomes" id="UP000230605">
    <property type="component" value="Chromosome 3"/>
</dbReference>
<name>A0A2G5I3D3_CERBT</name>
<organism evidence="2 4">
    <name type="scientific">Cercospora beticola</name>
    <name type="common">Sugarbeet leaf spot fungus</name>
    <dbReference type="NCBI Taxonomy" id="122368"/>
    <lineage>
        <taxon>Eukaryota</taxon>
        <taxon>Fungi</taxon>
        <taxon>Dikarya</taxon>
        <taxon>Ascomycota</taxon>
        <taxon>Pezizomycotina</taxon>
        <taxon>Dothideomycetes</taxon>
        <taxon>Dothideomycetidae</taxon>
        <taxon>Mycosphaerellales</taxon>
        <taxon>Mycosphaerellaceae</taxon>
        <taxon>Cercospora</taxon>
    </lineage>
</organism>
<evidence type="ECO:0000313" key="3">
    <source>
        <dbReference type="EMBL" id="WPB00706.1"/>
    </source>
</evidence>
<feature type="compositionally biased region" description="Acidic residues" evidence="1">
    <location>
        <begin position="661"/>
        <end position="700"/>
    </location>
</feature>